<reference evidence="1" key="1">
    <citation type="submission" date="2021-06" db="EMBL/GenBank/DDBJ databases">
        <authorList>
            <person name="Kallberg Y."/>
            <person name="Tangrot J."/>
            <person name="Rosling A."/>
        </authorList>
    </citation>
    <scope>NUCLEOTIDE SEQUENCE</scope>
    <source>
        <strain evidence="1">AU212A</strain>
    </source>
</reference>
<evidence type="ECO:0000313" key="2">
    <source>
        <dbReference type="Proteomes" id="UP000789860"/>
    </source>
</evidence>
<gene>
    <name evidence="1" type="ORF">SCALOS_LOCUS1544</name>
</gene>
<evidence type="ECO:0000313" key="1">
    <source>
        <dbReference type="EMBL" id="CAG8459417.1"/>
    </source>
</evidence>
<protein>
    <submittedName>
        <fullName evidence="1">5198_t:CDS:1</fullName>
    </submittedName>
</protein>
<comment type="caution">
    <text evidence="1">The sequence shown here is derived from an EMBL/GenBank/DDBJ whole genome shotgun (WGS) entry which is preliminary data.</text>
</comment>
<dbReference type="EMBL" id="CAJVPM010001096">
    <property type="protein sequence ID" value="CAG8459417.1"/>
    <property type="molecule type" value="Genomic_DNA"/>
</dbReference>
<name>A0ACA9K8T3_9GLOM</name>
<dbReference type="Proteomes" id="UP000789860">
    <property type="component" value="Unassembled WGS sequence"/>
</dbReference>
<keyword evidence="2" id="KW-1185">Reference proteome</keyword>
<proteinExistence type="predicted"/>
<organism evidence="1 2">
    <name type="scientific">Scutellospora calospora</name>
    <dbReference type="NCBI Taxonomy" id="85575"/>
    <lineage>
        <taxon>Eukaryota</taxon>
        <taxon>Fungi</taxon>
        <taxon>Fungi incertae sedis</taxon>
        <taxon>Mucoromycota</taxon>
        <taxon>Glomeromycotina</taxon>
        <taxon>Glomeromycetes</taxon>
        <taxon>Diversisporales</taxon>
        <taxon>Gigasporaceae</taxon>
        <taxon>Scutellospora</taxon>
    </lineage>
</organism>
<sequence length="826" mass="94398">MSVLSANLGFPRMGANRELKRQVEAYWSGKINDSALLKVADELRKNHWILQKNQLGLDIVPSNDFSFYDQVLDHAFTVGAIPKRYRDVFIKNDDDLLPSALEGNKLSTYFAMARGFQQFPGEGSDLPVIDLEAMEMKKWFDTNYHYIVPEFEPNQQFKLTSSKFLDEYKLAKSFGVETRPVLIGPVSLLLLGKAIPNSPTDFKPIQLLEGLLPVYEEIVRHLAEAGACSIQFDEPCLVMDLDPKLAQSYHTAYCRLSIAAKKSSGEPIKIHLTTYFGDIVPNLSFIFPDLPIDGLHVDLIRAPEQFESVLSAVAKHPTLQLSLGVVNGRNIWKSDLNSAFDTVSRAVAVLGANRVIVAPSCSLLHTPHSLDAETELNPEVKDWLAFSVEKIKEIVLITKSANNGIDSIKVELEDNQRSVQIRRKSSKIHNPAVQERLKGVNPDMKRRRSTFDKRWTKQQEIFKLPRFPTTTIGSFPQTGEVRKARAAFKRGDMSKEKYDEFIKDEIKKCIQLQEKNDLDVLVHGEFERTDMVEFFGEHLEGYAFTKNGWVQSYGSRCVKPPIIYGDVYRPKPITTEVAKYAQSLTKKPVKGMLTGPVTMLQWSFVRDDQHRKLTTQQLALAIRDEVTDLEACGISIIQIDEPALREGLPLRHSAWKEYLDWSVDCFLLASSSVADITQIHTHMCYSDFFDIIDAIRRMDVDVITIESSRSGLKFLRPESFTYSNEIGPGIYDIHSPRIPRQEEMEHRLEEMLKRLKRDNIWVNPDCGLKTRKWDEVDLALKNMTEVAKKFRYKNTNRGIIAEFHYFVFKTDFIIYVGDKDVSLRRE</sequence>
<accession>A0ACA9K8T3</accession>